<dbReference type="Proteomes" id="UP000193467">
    <property type="component" value="Unassembled WGS sequence"/>
</dbReference>
<dbReference type="AlphaFoldDB" id="A0A1Y2C525"/>
<dbReference type="InParanoid" id="A0A1Y2C525"/>
<dbReference type="EMBL" id="MCGR01000133">
    <property type="protein sequence ID" value="ORY42129.1"/>
    <property type="molecule type" value="Genomic_DNA"/>
</dbReference>
<comment type="caution">
    <text evidence="1">The sequence shown here is derived from an EMBL/GenBank/DDBJ whole genome shotgun (WGS) entry which is preliminary data.</text>
</comment>
<reference evidence="1 2" key="1">
    <citation type="submission" date="2016-07" db="EMBL/GenBank/DDBJ databases">
        <title>Pervasive Adenine N6-methylation of Active Genes in Fungi.</title>
        <authorList>
            <consortium name="DOE Joint Genome Institute"/>
            <person name="Mondo S.J."/>
            <person name="Dannebaum R.O."/>
            <person name="Kuo R.C."/>
            <person name="Labutti K."/>
            <person name="Haridas S."/>
            <person name="Kuo A."/>
            <person name="Salamov A."/>
            <person name="Ahrendt S.R."/>
            <person name="Lipzen A."/>
            <person name="Sullivan W."/>
            <person name="Andreopoulos W.B."/>
            <person name="Clum A."/>
            <person name="Lindquist E."/>
            <person name="Daum C."/>
            <person name="Ramamoorthy G.K."/>
            <person name="Gryganskyi A."/>
            <person name="Culley D."/>
            <person name="Magnuson J.K."/>
            <person name="James T.Y."/>
            <person name="O'Malley M.A."/>
            <person name="Stajich J.E."/>
            <person name="Spatafora J.W."/>
            <person name="Visel A."/>
            <person name="Grigoriev I.V."/>
        </authorList>
    </citation>
    <scope>NUCLEOTIDE SEQUENCE [LARGE SCALE GENOMIC DNA]</scope>
    <source>
        <strain evidence="1 2">62-1032</strain>
    </source>
</reference>
<gene>
    <name evidence="1" type="ORF">BCR35DRAFT_41338</name>
</gene>
<accession>A0A1Y2C525</accession>
<sequence>MTETRPLPSLCSALNAVLSSRKTSRIRPAVLKRAPSQTPSRAQGVLQLSAKELQMMSQPGTIQTTPQDFNEYHELICPSNISCMRSPFRLVRPDALNSTHIAELLFWYDPRPEPSNLKARYRFSQGSLISYSNMVDKYGHGAQTVRPSEEEMAAR</sequence>
<evidence type="ECO:0000313" key="2">
    <source>
        <dbReference type="Proteomes" id="UP000193467"/>
    </source>
</evidence>
<organism evidence="1 2">
    <name type="scientific">Leucosporidium creatinivorum</name>
    <dbReference type="NCBI Taxonomy" id="106004"/>
    <lineage>
        <taxon>Eukaryota</taxon>
        <taxon>Fungi</taxon>
        <taxon>Dikarya</taxon>
        <taxon>Basidiomycota</taxon>
        <taxon>Pucciniomycotina</taxon>
        <taxon>Microbotryomycetes</taxon>
        <taxon>Leucosporidiales</taxon>
        <taxon>Leucosporidium</taxon>
    </lineage>
</organism>
<protein>
    <submittedName>
        <fullName evidence="1">Uncharacterized protein</fullName>
    </submittedName>
</protein>
<proteinExistence type="predicted"/>
<keyword evidence="2" id="KW-1185">Reference proteome</keyword>
<evidence type="ECO:0000313" key="1">
    <source>
        <dbReference type="EMBL" id="ORY42129.1"/>
    </source>
</evidence>
<name>A0A1Y2C525_9BASI</name>